<protein>
    <submittedName>
        <fullName evidence="1">Uncharacterized protein</fullName>
    </submittedName>
</protein>
<keyword evidence="2" id="KW-1185">Reference proteome</keyword>
<proteinExistence type="predicted"/>
<organism evidence="1 2">
    <name type="scientific">Nitrosomonas stercoris</name>
    <dbReference type="NCBI Taxonomy" id="1444684"/>
    <lineage>
        <taxon>Bacteria</taxon>
        <taxon>Pseudomonadati</taxon>
        <taxon>Pseudomonadota</taxon>
        <taxon>Betaproteobacteria</taxon>
        <taxon>Nitrosomonadales</taxon>
        <taxon>Nitrosomonadaceae</taxon>
        <taxon>Nitrosomonas</taxon>
    </lineage>
</organism>
<evidence type="ECO:0000313" key="1">
    <source>
        <dbReference type="EMBL" id="BBL34777.1"/>
    </source>
</evidence>
<dbReference type="KEGG" id="nst:Nstercoris_01019"/>
<gene>
    <name evidence="1" type="ORF">Nstercoris_01019</name>
</gene>
<dbReference type="Proteomes" id="UP000316473">
    <property type="component" value="Chromosome"/>
</dbReference>
<sequence length="60" mass="5806">MVFLHNFVNVNGGTAPVTALPTVTVVAGTMTGSGSFAALTGGNLTINGTNIEVAASGNAV</sequence>
<name>A0A4Y1YPQ3_9PROT</name>
<reference evidence="1 2" key="1">
    <citation type="submission" date="2019-06" db="EMBL/GenBank/DDBJ databases">
        <title>Nitrosomonas stercoris KYUHI-S whole genome shotgun sequence.</title>
        <authorList>
            <person name="Nakagawa T."/>
            <person name="Tsuchiya Y."/>
            <person name="Takahashi R."/>
        </authorList>
    </citation>
    <scope>NUCLEOTIDE SEQUENCE [LARGE SCALE GENOMIC DNA]</scope>
    <source>
        <strain evidence="1 2">KYUHI-S</strain>
    </source>
</reference>
<dbReference type="AlphaFoldDB" id="A0A4Y1YPQ3"/>
<evidence type="ECO:0000313" key="2">
    <source>
        <dbReference type="Proteomes" id="UP000316473"/>
    </source>
</evidence>
<accession>A0A4Y1YPQ3</accession>
<dbReference type="EMBL" id="AP019755">
    <property type="protein sequence ID" value="BBL34777.1"/>
    <property type="molecule type" value="Genomic_DNA"/>
</dbReference>